<reference evidence="1" key="1">
    <citation type="journal article" date="2018" name="Nat. Biotechnol.">
        <title>A standardized bacterial taxonomy based on genome phylogeny substantially revises the tree of life.</title>
        <authorList>
            <person name="Parks D.H."/>
            <person name="Chuvochina M."/>
            <person name="Waite D.W."/>
            <person name="Rinke C."/>
            <person name="Skarshewski A."/>
            <person name="Chaumeil P.A."/>
            <person name="Hugenholtz P."/>
        </authorList>
    </citation>
    <scope>NUCLEOTIDE SEQUENCE [LARGE SCALE GENOMIC DNA]</scope>
    <source>
        <strain evidence="1">UBA11284</strain>
    </source>
</reference>
<name>A0A3D0KL67_9GAMM</name>
<dbReference type="EMBL" id="DOTR01000105">
    <property type="protein sequence ID" value="HCA04226.1"/>
    <property type="molecule type" value="Genomic_DNA"/>
</dbReference>
<accession>A0A3D0KL67</accession>
<organism evidence="1">
    <name type="scientific">Halomonas campaniensis</name>
    <dbReference type="NCBI Taxonomy" id="213554"/>
    <lineage>
        <taxon>Bacteria</taxon>
        <taxon>Pseudomonadati</taxon>
        <taxon>Pseudomonadota</taxon>
        <taxon>Gammaproteobacteria</taxon>
        <taxon>Oceanospirillales</taxon>
        <taxon>Halomonadaceae</taxon>
        <taxon>Halomonas</taxon>
    </lineage>
</organism>
<protein>
    <submittedName>
        <fullName evidence="1">Uncharacterized protein</fullName>
    </submittedName>
</protein>
<dbReference type="AlphaFoldDB" id="A0A3D0KL67"/>
<comment type="caution">
    <text evidence="1">The sequence shown here is derived from an EMBL/GenBank/DDBJ whole genome shotgun (WGS) entry which is preliminary data.</text>
</comment>
<evidence type="ECO:0000313" key="1">
    <source>
        <dbReference type="EMBL" id="HCA04226.1"/>
    </source>
</evidence>
<gene>
    <name evidence="1" type="ORF">DEO68_19135</name>
</gene>
<proteinExistence type="predicted"/>
<sequence length="114" mass="12117">MVDTEITYTMSMVVVRGRPSGLPVSFVSGSPTCVRPPPCCLATTGTALTQRSLPMALSIVTSLHYKKPLSSASLLVNTYPACSHPSHISLLRISTPNCRAAVFVPADNAEEVRS</sequence>